<organism evidence="2 3">
    <name type="scientific">Brenthis ino</name>
    <name type="common">lesser marbled fritillary</name>
    <dbReference type="NCBI Taxonomy" id="405034"/>
    <lineage>
        <taxon>Eukaryota</taxon>
        <taxon>Metazoa</taxon>
        <taxon>Ecdysozoa</taxon>
        <taxon>Arthropoda</taxon>
        <taxon>Hexapoda</taxon>
        <taxon>Insecta</taxon>
        <taxon>Pterygota</taxon>
        <taxon>Neoptera</taxon>
        <taxon>Endopterygota</taxon>
        <taxon>Lepidoptera</taxon>
        <taxon>Glossata</taxon>
        <taxon>Ditrysia</taxon>
        <taxon>Papilionoidea</taxon>
        <taxon>Nymphalidae</taxon>
        <taxon>Heliconiinae</taxon>
        <taxon>Argynnini</taxon>
        <taxon>Brenthis</taxon>
    </lineage>
</organism>
<feature type="non-terminal residue" evidence="2">
    <location>
        <position position="144"/>
    </location>
</feature>
<dbReference type="Proteomes" id="UP000838878">
    <property type="component" value="Chromosome 8"/>
</dbReference>
<feature type="region of interest" description="Disordered" evidence="1">
    <location>
        <begin position="66"/>
        <end position="100"/>
    </location>
</feature>
<proteinExistence type="predicted"/>
<protein>
    <submittedName>
        <fullName evidence="2">Uncharacterized protein</fullName>
    </submittedName>
</protein>
<accession>A0A8J9YEW1</accession>
<dbReference type="OrthoDB" id="7468498at2759"/>
<name>A0A8J9YEW1_9NEOP</name>
<dbReference type="EMBL" id="OV170228">
    <property type="protein sequence ID" value="CAH0729849.1"/>
    <property type="molecule type" value="Genomic_DNA"/>
</dbReference>
<gene>
    <name evidence="2" type="ORF">BINO364_LOCUS14900</name>
</gene>
<keyword evidence="3" id="KW-1185">Reference proteome</keyword>
<sequence length="144" mass="16097">MTIATWHDIASFTETLHVNFLEKLSKVAQWCGAAACCDERAIREALRMCAARRDARAHVRHCDNEVSRSRSHHRPHIPAERDGRRCARASEPPPAPARPALISLPAAGKQFACAIPRQLALRPPTTLRRTRIFLDNSANNLFVS</sequence>
<evidence type="ECO:0000313" key="3">
    <source>
        <dbReference type="Proteomes" id="UP000838878"/>
    </source>
</evidence>
<evidence type="ECO:0000313" key="2">
    <source>
        <dbReference type="EMBL" id="CAH0729849.1"/>
    </source>
</evidence>
<reference evidence="2" key="1">
    <citation type="submission" date="2021-12" db="EMBL/GenBank/DDBJ databases">
        <authorList>
            <person name="Martin H S."/>
        </authorList>
    </citation>
    <scope>NUCLEOTIDE SEQUENCE</scope>
</reference>
<dbReference type="AlphaFoldDB" id="A0A8J9YEW1"/>
<evidence type="ECO:0000256" key="1">
    <source>
        <dbReference type="SAM" id="MobiDB-lite"/>
    </source>
</evidence>